<keyword evidence="1" id="KW-0805">Transcription regulation</keyword>
<evidence type="ECO:0000256" key="3">
    <source>
        <dbReference type="ARBA" id="ARBA00023163"/>
    </source>
</evidence>
<accession>A0A7X0MUC1</accession>
<dbReference type="SUPFAM" id="SSF46785">
    <property type="entry name" value="Winged helix' DNA-binding domain"/>
    <property type="match status" value="1"/>
</dbReference>
<protein>
    <submittedName>
        <fullName evidence="5">Lrp/AsnC family leucine-responsive transcriptional regulator</fullName>
    </submittedName>
</protein>
<proteinExistence type="predicted"/>
<comment type="caution">
    <text evidence="5">The sequence shown here is derived from an EMBL/GenBank/DDBJ whole genome shotgun (WGS) entry which is preliminary data.</text>
</comment>
<dbReference type="EMBL" id="JACHHT010000001">
    <property type="protein sequence ID" value="MBB6519855.1"/>
    <property type="molecule type" value="Genomic_DNA"/>
</dbReference>
<dbReference type="InterPro" id="IPR000485">
    <property type="entry name" value="AsnC-type_HTH_dom"/>
</dbReference>
<dbReference type="GO" id="GO:0006355">
    <property type="term" value="P:regulation of DNA-templated transcription"/>
    <property type="evidence" value="ECO:0007669"/>
    <property type="project" value="UniProtKB-ARBA"/>
</dbReference>
<dbReference type="InterPro" id="IPR011008">
    <property type="entry name" value="Dimeric_a/b-barrel"/>
</dbReference>
<dbReference type="PANTHER" id="PTHR30154:SF34">
    <property type="entry name" value="TRANSCRIPTIONAL REGULATOR AZLB"/>
    <property type="match status" value="1"/>
</dbReference>
<dbReference type="PROSITE" id="PS50956">
    <property type="entry name" value="HTH_ASNC_2"/>
    <property type="match status" value="1"/>
</dbReference>
<dbReference type="RefSeq" id="WP_166852945.1">
    <property type="nucleotide sequence ID" value="NZ_JAAONY010000001.1"/>
</dbReference>
<evidence type="ECO:0000313" key="5">
    <source>
        <dbReference type="EMBL" id="MBB6519855.1"/>
    </source>
</evidence>
<dbReference type="Pfam" id="PF01037">
    <property type="entry name" value="AsnC_trans_reg"/>
    <property type="match status" value="1"/>
</dbReference>
<dbReference type="SUPFAM" id="SSF54909">
    <property type="entry name" value="Dimeric alpha+beta barrel"/>
    <property type="match status" value="1"/>
</dbReference>
<dbReference type="InterPro" id="IPR019888">
    <property type="entry name" value="Tscrpt_reg_AsnC-like"/>
</dbReference>
<name>A0A7X0MUC1_9GAMM</name>
<organism evidence="5 6">
    <name type="scientific">Pseudoteredinibacter isoporae</name>
    <dbReference type="NCBI Taxonomy" id="570281"/>
    <lineage>
        <taxon>Bacteria</taxon>
        <taxon>Pseudomonadati</taxon>
        <taxon>Pseudomonadota</taxon>
        <taxon>Gammaproteobacteria</taxon>
        <taxon>Cellvibrionales</taxon>
        <taxon>Cellvibrionaceae</taxon>
        <taxon>Pseudoteredinibacter</taxon>
    </lineage>
</organism>
<evidence type="ECO:0000259" key="4">
    <source>
        <dbReference type="PROSITE" id="PS50956"/>
    </source>
</evidence>
<keyword evidence="3" id="KW-0804">Transcription</keyword>
<dbReference type="Gene3D" id="1.10.10.10">
    <property type="entry name" value="Winged helix-like DNA-binding domain superfamily/Winged helix DNA-binding domain"/>
    <property type="match status" value="1"/>
</dbReference>
<dbReference type="PANTHER" id="PTHR30154">
    <property type="entry name" value="LEUCINE-RESPONSIVE REGULATORY PROTEIN"/>
    <property type="match status" value="1"/>
</dbReference>
<dbReference type="InterPro" id="IPR036390">
    <property type="entry name" value="WH_DNA-bd_sf"/>
</dbReference>
<dbReference type="PRINTS" id="PR00033">
    <property type="entry name" value="HTHASNC"/>
</dbReference>
<dbReference type="Proteomes" id="UP000528457">
    <property type="component" value="Unassembled WGS sequence"/>
</dbReference>
<sequence length="160" mass="18216">MKSNNLDRIDIAILSRLQENNRIANQTLAAEVGLSPPACLQRVKRLRESGLILKEVAVLDPQLAGHGLQLIVSVEMERDRKDIYRAFSDTLLEAKEVTQCYEVTGEMDFILLVSVRDIRAYEKFIDRVLNSNVNIRKFHTSISIRTVKFETALDLQAESE</sequence>
<dbReference type="Gene3D" id="3.30.70.920">
    <property type="match status" value="1"/>
</dbReference>
<dbReference type="GO" id="GO:0005829">
    <property type="term" value="C:cytosol"/>
    <property type="evidence" value="ECO:0007669"/>
    <property type="project" value="TreeGrafter"/>
</dbReference>
<reference evidence="5 6" key="1">
    <citation type="submission" date="2020-08" db="EMBL/GenBank/DDBJ databases">
        <title>Genomic Encyclopedia of Type Strains, Phase IV (KMG-IV): sequencing the most valuable type-strain genomes for metagenomic binning, comparative biology and taxonomic classification.</title>
        <authorList>
            <person name="Goeker M."/>
        </authorList>
    </citation>
    <scope>NUCLEOTIDE SEQUENCE [LARGE SCALE GENOMIC DNA]</scope>
    <source>
        <strain evidence="5 6">DSM 22368</strain>
    </source>
</reference>
<dbReference type="GO" id="GO:0043200">
    <property type="term" value="P:response to amino acid"/>
    <property type="evidence" value="ECO:0007669"/>
    <property type="project" value="TreeGrafter"/>
</dbReference>
<dbReference type="AlphaFoldDB" id="A0A7X0MUC1"/>
<dbReference type="SMART" id="SM00344">
    <property type="entry name" value="HTH_ASNC"/>
    <property type="match status" value="1"/>
</dbReference>
<dbReference type="Pfam" id="PF13412">
    <property type="entry name" value="HTH_24"/>
    <property type="match status" value="1"/>
</dbReference>
<evidence type="ECO:0000313" key="6">
    <source>
        <dbReference type="Proteomes" id="UP000528457"/>
    </source>
</evidence>
<dbReference type="CDD" id="cd00090">
    <property type="entry name" value="HTH_ARSR"/>
    <property type="match status" value="1"/>
</dbReference>
<evidence type="ECO:0000256" key="2">
    <source>
        <dbReference type="ARBA" id="ARBA00023125"/>
    </source>
</evidence>
<dbReference type="InterPro" id="IPR011991">
    <property type="entry name" value="ArsR-like_HTH"/>
</dbReference>
<dbReference type="InParanoid" id="A0A7X0MUC1"/>
<keyword evidence="2" id="KW-0238">DNA-binding</keyword>
<dbReference type="InterPro" id="IPR036388">
    <property type="entry name" value="WH-like_DNA-bd_sf"/>
</dbReference>
<dbReference type="InterPro" id="IPR019887">
    <property type="entry name" value="Tscrpt_reg_AsnC/Lrp_C"/>
</dbReference>
<evidence type="ECO:0000256" key="1">
    <source>
        <dbReference type="ARBA" id="ARBA00023015"/>
    </source>
</evidence>
<keyword evidence="6" id="KW-1185">Reference proteome</keyword>
<feature type="domain" description="HTH asnC-type" evidence="4">
    <location>
        <begin position="6"/>
        <end position="67"/>
    </location>
</feature>
<dbReference type="GO" id="GO:0043565">
    <property type="term" value="F:sequence-specific DNA binding"/>
    <property type="evidence" value="ECO:0007669"/>
    <property type="project" value="InterPro"/>
</dbReference>
<gene>
    <name evidence="5" type="ORF">HNR48_000133</name>
</gene>